<dbReference type="Pfam" id="PF01593">
    <property type="entry name" value="Amino_oxidase"/>
    <property type="match status" value="1"/>
</dbReference>
<accession>A0A2C9L2R6</accession>
<protein>
    <recommendedName>
        <fullName evidence="2">Amine oxidase domain-containing protein</fullName>
    </recommendedName>
</protein>
<dbReference type="Proteomes" id="UP000076420">
    <property type="component" value="Unassembled WGS sequence"/>
</dbReference>
<dbReference type="PANTHER" id="PTHR10742:SF410">
    <property type="entry name" value="LYSINE-SPECIFIC HISTONE DEMETHYLASE 2"/>
    <property type="match status" value="1"/>
</dbReference>
<sequence length="312" mass="34929">MASGILTTLLLFCAVLSVIEGGKIRHKEDSEENEDACQRYMDVAIVGAGPAGTYSAYRLREQNLRVEVFEYSNRVGGRLYTSRLPDAPDVPVELGGMRFIPQVHTIVMHLVQELGLTSRLFSLNYENTADSRFFLRGKSYLPQELSEGDIPYKLSAEEKANQGRIFRYYLEKLTGYNGTDVDEIMLQQLKVKDGRYLYAVPTDEALGMVATEEGRQFMLALDQFESDFASDTSLSFLENNIGPYSGDYPVVTVTEGMSAIPKGLLRAFLDASSRHQVTLNRKLLSIVRNDAVGYRLVFQKTQTQDGVTTLLV</sequence>
<dbReference type="AlphaFoldDB" id="A0A2C9L2R6"/>
<dbReference type="STRING" id="6526.A0A2C9L2R6"/>
<name>A0A2C9L2R6_BIOGL</name>
<evidence type="ECO:0000259" key="2">
    <source>
        <dbReference type="Pfam" id="PF01593"/>
    </source>
</evidence>
<reference evidence="3" key="1">
    <citation type="submission" date="2020-05" db="UniProtKB">
        <authorList>
            <consortium name="EnsemblMetazoa"/>
        </authorList>
    </citation>
    <scope>IDENTIFICATION</scope>
    <source>
        <strain evidence="3">BB02</strain>
    </source>
</reference>
<evidence type="ECO:0000313" key="3">
    <source>
        <dbReference type="EnsemblMetazoa" id="BGLB026427-PA"/>
    </source>
</evidence>
<feature type="signal peptide" evidence="1">
    <location>
        <begin position="1"/>
        <end position="21"/>
    </location>
</feature>
<dbReference type="OrthoDB" id="5977782at2759"/>
<dbReference type="Gene3D" id="3.50.50.60">
    <property type="entry name" value="FAD/NAD(P)-binding domain"/>
    <property type="match status" value="1"/>
</dbReference>
<evidence type="ECO:0000256" key="1">
    <source>
        <dbReference type="SAM" id="SignalP"/>
    </source>
</evidence>
<dbReference type="GO" id="GO:0016491">
    <property type="term" value="F:oxidoreductase activity"/>
    <property type="evidence" value="ECO:0007669"/>
    <property type="project" value="InterPro"/>
</dbReference>
<feature type="domain" description="Amine oxidase" evidence="2">
    <location>
        <begin position="55"/>
        <end position="302"/>
    </location>
</feature>
<evidence type="ECO:0000313" key="4">
    <source>
        <dbReference type="Proteomes" id="UP000076420"/>
    </source>
</evidence>
<dbReference type="EnsemblMetazoa" id="BGLB026427-RA">
    <property type="protein sequence ID" value="BGLB026427-PA"/>
    <property type="gene ID" value="BGLB026427"/>
</dbReference>
<organism evidence="3 4">
    <name type="scientific">Biomphalaria glabrata</name>
    <name type="common">Bloodfluke planorb</name>
    <name type="synonym">Freshwater snail</name>
    <dbReference type="NCBI Taxonomy" id="6526"/>
    <lineage>
        <taxon>Eukaryota</taxon>
        <taxon>Metazoa</taxon>
        <taxon>Spiralia</taxon>
        <taxon>Lophotrochozoa</taxon>
        <taxon>Mollusca</taxon>
        <taxon>Gastropoda</taxon>
        <taxon>Heterobranchia</taxon>
        <taxon>Euthyneura</taxon>
        <taxon>Panpulmonata</taxon>
        <taxon>Hygrophila</taxon>
        <taxon>Lymnaeoidea</taxon>
        <taxon>Planorbidae</taxon>
        <taxon>Biomphalaria</taxon>
    </lineage>
</organism>
<feature type="chain" id="PRO_5013174903" description="Amine oxidase domain-containing protein" evidence="1">
    <location>
        <begin position="22"/>
        <end position="312"/>
    </location>
</feature>
<dbReference type="PANTHER" id="PTHR10742">
    <property type="entry name" value="FLAVIN MONOAMINE OXIDASE"/>
    <property type="match status" value="1"/>
</dbReference>
<dbReference type="InterPro" id="IPR002937">
    <property type="entry name" value="Amino_oxidase"/>
</dbReference>
<proteinExistence type="predicted"/>
<keyword evidence="1" id="KW-0732">Signal</keyword>
<dbReference type="VEuPathDB" id="VectorBase:BGLB026427"/>
<dbReference type="InterPro" id="IPR036188">
    <property type="entry name" value="FAD/NAD-bd_sf"/>
</dbReference>
<gene>
    <name evidence="3" type="primary">106053389</name>
</gene>
<dbReference type="KEGG" id="bgt:106053389"/>
<dbReference type="PRINTS" id="PR00419">
    <property type="entry name" value="ADXRDTASE"/>
</dbReference>
<dbReference type="InterPro" id="IPR050281">
    <property type="entry name" value="Flavin_monoamine_oxidase"/>
</dbReference>
<dbReference type="SUPFAM" id="SSF51905">
    <property type="entry name" value="FAD/NAD(P)-binding domain"/>
    <property type="match status" value="1"/>
</dbReference>
<dbReference type="VEuPathDB" id="VectorBase:BGLAX_050931"/>